<evidence type="ECO:0000313" key="7">
    <source>
        <dbReference type="EMBL" id="PNF78580.1"/>
    </source>
</evidence>
<comment type="similarity">
    <text evidence="2 6">Belongs to the GDT1 family.</text>
</comment>
<evidence type="ECO:0000256" key="3">
    <source>
        <dbReference type="ARBA" id="ARBA00022692"/>
    </source>
</evidence>
<dbReference type="Proteomes" id="UP000235881">
    <property type="component" value="Unassembled WGS sequence"/>
</dbReference>
<dbReference type="InterPro" id="IPR001727">
    <property type="entry name" value="GDT1-like"/>
</dbReference>
<keyword evidence="3 6" id="KW-0812">Transmembrane</keyword>
<keyword evidence="5 6" id="KW-0472">Membrane</keyword>
<dbReference type="PANTHER" id="PTHR12608">
    <property type="entry name" value="TRANSMEMBRANE PROTEIN HTP-1 RELATED"/>
    <property type="match status" value="1"/>
</dbReference>
<dbReference type="GO" id="GO:0016020">
    <property type="term" value="C:membrane"/>
    <property type="evidence" value="ECO:0007669"/>
    <property type="project" value="UniProtKB-SubCell"/>
</dbReference>
<evidence type="ECO:0000313" key="8">
    <source>
        <dbReference type="Proteomes" id="UP000235881"/>
    </source>
</evidence>
<evidence type="ECO:0000256" key="1">
    <source>
        <dbReference type="ARBA" id="ARBA00004141"/>
    </source>
</evidence>
<keyword evidence="8" id="KW-1185">Reference proteome</keyword>
<organism evidence="7 8">
    <name type="scientific">Stutzerimonas degradans</name>
    <dbReference type="NCBI Taxonomy" id="2968968"/>
    <lineage>
        <taxon>Bacteria</taxon>
        <taxon>Pseudomonadati</taxon>
        <taxon>Pseudomonadota</taxon>
        <taxon>Gammaproteobacteria</taxon>
        <taxon>Pseudomonadales</taxon>
        <taxon>Pseudomonadaceae</taxon>
        <taxon>Stutzerimonas</taxon>
    </lineage>
</organism>
<reference evidence="7 8" key="1">
    <citation type="submission" date="2018-01" db="EMBL/GenBank/DDBJ databases">
        <title>Denitrification phenotypes of diverse strains of Pseudomonas stutzeri.</title>
        <authorList>
            <person name="Milligan D.A."/>
            <person name="Bergaust L."/>
            <person name="Bakken L.R."/>
            <person name="Frostegard A."/>
        </authorList>
    </citation>
    <scope>NUCLEOTIDE SEQUENCE [LARGE SCALE GENOMIC DNA]</scope>
    <source>
        <strain evidence="7 8">DSM 50238</strain>
    </source>
</reference>
<evidence type="ECO:0000256" key="2">
    <source>
        <dbReference type="ARBA" id="ARBA00009190"/>
    </source>
</evidence>
<sequence length="195" mass="20746">MESFFIPTLIVALAEIGDKTQLLALLLAARYRRPWPIIWGIVVATLANHAAAGAVGSWVSGLFSPAALSWILAACFAAVALWTLMPDKLDEDEAKLGRPYGPFVATVIAFFIAEMGDKTQIATVMLAAQYPDFLLVILGTTAGMLIANVPVVLVSHFAADRLPLTLIRRVAAAGFGLLALYAVYEALKLSGMLSG</sequence>
<feature type="transmembrane region" description="Helical" evidence="6">
    <location>
        <begin position="166"/>
        <end position="184"/>
    </location>
</feature>
<evidence type="ECO:0000256" key="6">
    <source>
        <dbReference type="RuleBase" id="RU365102"/>
    </source>
</evidence>
<feature type="transmembrane region" description="Helical" evidence="6">
    <location>
        <begin position="133"/>
        <end position="154"/>
    </location>
</feature>
<feature type="transmembrane region" description="Helical" evidence="6">
    <location>
        <begin position="65"/>
        <end position="84"/>
    </location>
</feature>
<gene>
    <name evidence="7" type="ORF">CXK95_02705</name>
</gene>
<dbReference type="AlphaFoldDB" id="A0A8E2U2T7"/>
<comment type="subcellular location">
    <subcellularLocation>
        <location evidence="1 6">Membrane</location>
        <topology evidence="1 6">Multi-pass membrane protein</topology>
    </subcellularLocation>
</comment>
<feature type="transmembrane region" description="Helical" evidence="6">
    <location>
        <begin position="96"/>
        <end position="113"/>
    </location>
</feature>
<protein>
    <recommendedName>
        <fullName evidence="6">GDT1 family protein</fullName>
    </recommendedName>
</protein>
<evidence type="ECO:0000256" key="5">
    <source>
        <dbReference type="ARBA" id="ARBA00023136"/>
    </source>
</evidence>
<dbReference type="PANTHER" id="PTHR12608:SF1">
    <property type="entry name" value="TRANSMEMBRANE PROTEIN 165"/>
    <property type="match status" value="1"/>
</dbReference>
<keyword evidence="4 6" id="KW-1133">Transmembrane helix</keyword>
<dbReference type="GO" id="GO:0046873">
    <property type="term" value="F:metal ion transmembrane transporter activity"/>
    <property type="evidence" value="ECO:0007669"/>
    <property type="project" value="InterPro"/>
</dbReference>
<dbReference type="Pfam" id="PF01169">
    <property type="entry name" value="GDT1"/>
    <property type="match status" value="2"/>
</dbReference>
<evidence type="ECO:0000256" key="4">
    <source>
        <dbReference type="ARBA" id="ARBA00022989"/>
    </source>
</evidence>
<comment type="caution">
    <text evidence="7">The sequence shown here is derived from an EMBL/GenBank/DDBJ whole genome shotgun (WGS) entry which is preliminary data.</text>
</comment>
<accession>A0A8E2U2T7</accession>
<proteinExistence type="inferred from homology"/>
<feature type="transmembrane region" description="Helical" evidence="6">
    <location>
        <begin position="37"/>
        <end position="59"/>
    </location>
</feature>
<dbReference type="EMBL" id="POUK01000001">
    <property type="protein sequence ID" value="PNF78580.1"/>
    <property type="molecule type" value="Genomic_DNA"/>
</dbReference>
<dbReference type="RefSeq" id="WP_102827742.1">
    <property type="nucleotide sequence ID" value="NZ_CP065721.1"/>
</dbReference>
<name>A0A8E2U2T7_9GAMM</name>